<sequence>MAGKKPGQNRSPISLKPTHTATTKGARYELHQGKEYTVLCSGLNHWIRKLIVKFQHHDHEITGAAFRCAFHSNTCIPFQLPAQWTLYTGSIGSEASASCLLSLVSVSRALCVALRVFNARFQEATPEGHGMYCTPKYLKTLKPGSVVGRERSRVFGHPAPLELLR</sequence>
<dbReference type="RefSeq" id="XP_024720297.1">
    <property type="nucleotide sequence ID" value="XM_024865143.1"/>
</dbReference>
<evidence type="ECO:0000313" key="3">
    <source>
        <dbReference type="Proteomes" id="UP000241818"/>
    </source>
</evidence>
<protein>
    <submittedName>
        <fullName evidence="2">Uncharacterized protein</fullName>
    </submittedName>
</protein>
<name>A0A2T3B059_AMORE</name>
<feature type="compositionally biased region" description="Polar residues" evidence="1">
    <location>
        <begin position="8"/>
        <end position="20"/>
    </location>
</feature>
<accession>A0A2T3B059</accession>
<dbReference type="InParanoid" id="A0A2T3B059"/>
<dbReference type="Proteomes" id="UP000241818">
    <property type="component" value="Unassembled WGS sequence"/>
</dbReference>
<evidence type="ECO:0000256" key="1">
    <source>
        <dbReference type="SAM" id="MobiDB-lite"/>
    </source>
</evidence>
<proteinExistence type="predicted"/>
<gene>
    <name evidence="2" type="ORF">M430DRAFT_248459</name>
</gene>
<dbReference type="AlphaFoldDB" id="A0A2T3B059"/>
<reference evidence="2 3" key="1">
    <citation type="journal article" date="2018" name="New Phytol.">
        <title>Comparative genomics and transcriptomics depict ericoid mycorrhizal fungi as versatile saprotrophs and plant mutualists.</title>
        <authorList>
            <person name="Martino E."/>
            <person name="Morin E."/>
            <person name="Grelet G.A."/>
            <person name="Kuo A."/>
            <person name="Kohler A."/>
            <person name="Daghino S."/>
            <person name="Barry K.W."/>
            <person name="Cichocki N."/>
            <person name="Clum A."/>
            <person name="Dockter R.B."/>
            <person name="Hainaut M."/>
            <person name="Kuo R.C."/>
            <person name="LaButti K."/>
            <person name="Lindahl B.D."/>
            <person name="Lindquist E.A."/>
            <person name="Lipzen A."/>
            <person name="Khouja H.R."/>
            <person name="Magnuson J."/>
            <person name="Murat C."/>
            <person name="Ohm R.A."/>
            <person name="Singer S.W."/>
            <person name="Spatafora J.W."/>
            <person name="Wang M."/>
            <person name="Veneault-Fourrey C."/>
            <person name="Henrissat B."/>
            <person name="Grigoriev I.V."/>
            <person name="Martin F.M."/>
            <person name="Perotto S."/>
        </authorList>
    </citation>
    <scope>NUCLEOTIDE SEQUENCE [LARGE SCALE GENOMIC DNA]</scope>
    <source>
        <strain evidence="2 3">ATCC 22711</strain>
    </source>
</reference>
<dbReference type="EMBL" id="KZ679012">
    <property type="protein sequence ID" value="PSS16789.1"/>
    <property type="molecule type" value="Genomic_DNA"/>
</dbReference>
<feature type="region of interest" description="Disordered" evidence="1">
    <location>
        <begin position="1"/>
        <end position="20"/>
    </location>
</feature>
<evidence type="ECO:0000313" key="2">
    <source>
        <dbReference type="EMBL" id="PSS16789.1"/>
    </source>
</evidence>
<organism evidence="2 3">
    <name type="scientific">Amorphotheca resinae ATCC 22711</name>
    <dbReference type="NCBI Taxonomy" id="857342"/>
    <lineage>
        <taxon>Eukaryota</taxon>
        <taxon>Fungi</taxon>
        <taxon>Dikarya</taxon>
        <taxon>Ascomycota</taxon>
        <taxon>Pezizomycotina</taxon>
        <taxon>Leotiomycetes</taxon>
        <taxon>Helotiales</taxon>
        <taxon>Amorphothecaceae</taxon>
        <taxon>Amorphotheca</taxon>
    </lineage>
</organism>
<keyword evidence="3" id="KW-1185">Reference proteome</keyword>
<dbReference type="GeneID" id="36573224"/>